<sequence length="174" mass="21709">MSSIQFKNLSISIYRIKLKEVLTLFYFRRSKFFKKLIRKYLRILFFIKNNLIFIKNNVNVLYLNRRSFFKKLIKYKRLINQVNYLKFTSINSLFILNHFLYLGNFTFDLLKEYFYSKVYEFYKYKYNFEPILLTKLVQNYIQNLEDLDVYLEIFYLNINLVIEEKDRIEKLYLI</sequence>
<geneLocation type="mitochondrion" evidence="1"/>
<evidence type="ECO:0000313" key="1">
    <source>
        <dbReference type="EMBL" id="AUO29179.1"/>
    </source>
</evidence>
<protein>
    <submittedName>
        <fullName evidence="1">Uncharacterized protein</fullName>
    </submittedName>
</protein>
<organism evidence="1">
    <name type="scientific">Vannella simplex</name>
    <dbReference type="NCBI Taxonomy" id="197532"/>
    <lineage>
        <taxon>Eukaryota</taxon>
        <taxon>Amoebozoa</taxon>
        <taxon>Discosea</taxon>
        <taxon>Flabellinia</taxon>
        <taxon>Vannellidae</taxon>
        <taxon>Vannella</taxon>
    </lineage>
</organism>
<accession>A0A2I6SS03</accession>
<name>A0A2I6SS03_9EUKA</name>
<keyword evidence="1" id="KW-0496">Mitochondrion</keyword>
<proteinExistence type="predicted"/>
<dbReference type="AlphaFoldDB" id="A0A2I6SS03"/>
<dbReference type="EMBL" id="MF496657">
    <property type="protein sequence ID" value="AUO29179.1"/>
    <property type="molecule type" value="Genomic_DNA"/>
</dbReference>
<gene>
    <name evidence="1" type="primary">ORF4</name>
</gene>
<reference evidence="1" key="1">
    <citation type="submission" date="2017-07" db="EMBL/GenBank/DDBJ databases">
        <title>The complete mitochondrial genome of Vannella simplex (Amoebozoa, Discosea, Vannellida).</title>
        <authorList>
            <person name="Bondarenko N."/>
            <person name="Nassonova E."/>
            <person name="Mijanovic O."/>
            <person name="Glotova A."/>
            <person name="Kamyshatskaya O."/>
            <person name="Kudryavtsev A."/>
            <person name="Masharsky A."/>
            <person name="Polev D."/>
            <person name="Smirnov A."/>
        </authorList>
    </citation>
    <scope>NUCLEOTIDE SEQUENCE</scope>
</reference>